<dbReference type="RefSeq" id="WP_187219191.1">
    <property type="nucleotide sequence ID" value="NZ_JABVED010000003.1"/>
</dbReference>
<keyword evidence="2" id="KW-1185">Reference proteome</keyword>
<evidence type="ECO:0008006" key="3">
    <source>
        <dbReference type="Google" id="ProtNLM"/>
    </source>
</evidence>
<reference evidence="1 2" key="1">
    <citation type="submission" date="2020-06" db="EMBL/GenBank/DDBJ databases">
        <title>Actinokineospora xiongansis sp. nov., isolated from soil of Baiyangdian.</title>
        <authorList>
            <person name="Zhang X."/>
        </authorList>
    </citation>
    <scope>NUCLEOTIDE SEQUENCE [LARGE SCALE GENOMIC DNA]</scope>
    <source>
        <strain evidence="1 2">HBU206404</strain>
    </source>
</reference>
<dbReference type="EMBL" id="JABVED010000003">
    <property type="protein sequence ID" value="MBC6446869.1"/>
    <property type="molecule type" value="Genomic_DNA"/>
</dbReference>
<organism evidence="1 2">
    <name type="scientific">Actinokineospora xionganensis</name>
    <dbReference type="NCBI Taxonomy" id="2684470"/>
    <lineage>
        <taxon>Bacteria</taxon>
        <taxon>Bacillati</taxon>
        <taxon>Actinomycetota</taxon>
        <taxon>Actinomycetes</taxon>
        <taxon>Pseudonocardiales</taxon>
        <taxon>Pseudonocardiaceae</taxon>
        <taxon>Actinokineospora</taxon>
    </lineage>
</organism>
<name>A0ABR7L365_9PSEU</name>
<dbReference type="Proteomes" id="UP000734823">
    <property type="component" value="Unassembled WGS sequence"/>
</dbReference>
<comment type="caution">
    <text evidence="1">The sequence shown here is derived from an EMBL/GenBank/DDBJ whole genome shotgun (WGS) entry which is preliminary data.</text>
</comment>
<accession>A0ABR7L365</accession>
<proteinExistence type="predicted"/>
<evidence type="ECO:0000313" key="1">
    <source>
        <dbReference type="EMBL" id="MBC6446869.1"/>
    </source>
</evidence>
<evidence type="ECO:0000313" key="2">
    <source>
        <dbReference type="Proteomes" id="UP000734823"/>
    </source>
</evidence>
<sequence length="221" mass="23099">MPGFTARRLLGPGEGLLWATRTGLQHFDVPGLNPDGTPTPGFLSRAAAGGVGAALMILSPPEAGSDSGRSTPPDVVLAGNSPDGLAVAHGFQFRDPSMWALTTGRLLRAVAVKNPEPEPEPKKKGFFRGVAEVGKLVADVVSSPLTNAGVETSGPREHTVIAEFARTQIRAITLVERKTSMGRRPALRVELVDGSAIDFIPAGADKAQVERMLALSHGAPE</sequence>
<gene>
    <name evidence="1" type="ORF">GPZ80_06720</name>
</gene>
<protein>
    <recommendedName>
        <fullName evidence="3">ESAT-6 protein secretion system EspG family protein</fullName>
    </recommendedName>
</protein>